<dbReference type="GO" id="GO:0005085">
    <property type="term" value="F:guanyl-nucleotide exchange factor activity"/>
    <property type="evidence" value="ECO:0007669"/>
    <property type="project" value="UniProtKB-KW"/>
</dbReference>
<comment type="caution">
    <text evidence="2">The sequence shown here is derived from an EMBL/GenBank/DDBJ whole genome shotgun (WGS) entry which is preliminary data.</text>
</comment>
<gene>
    <name evidence="2" type="ORF">KUDE01_012385</name>
</gene>
<evidence type="ECO:0000313" key="2">
    <source>
        <dbReference type="EMBL" id="KAK1905202.1"/>
    </source>
</evidence>
<keyword evidence="3" id="KW-1185">Reference proteome</keyword>
<dbReference type="GO" id="GO:0015031">
    <property type="term" value="P:protein transport"/>
    <property type="evidence" value="ECO:0007669"/>
    <property type="project" value="TreeGrafter"/>
</dbReference>
<evidence type="ECO:0000313" key="3">
    <source>
        <dbReference type="Proteomes" id="UP001228049"/>
    </source>
</evidence>
<keyword evidence="1" id="KW-0344">Guanine-nucleotide releasing factor</keyword>
<dbReference type="EMBL" id="JASDAP010000003">
    <property type="protein sequence ID" value="KAK1905202.1"/>
    <property type="molecule type" value="Genomic_DNA"/>
</dbReference>
<accession>A0AAD9CN98</accession>
<protein>
    <submittedName>
        <fullName evidence="2">DENN domain containing protein 10</fullName>
    </submittedName>
</protein>
<dbReference type="GO" id="GO:2000641">
    <property type="term" value="P:regulation of early endosome to late endosome transport"/>
    <property type="evidence" value="ECO:0007669"/>
    <property type="project" value="TreeGrafter"/>
</dbReference>
<sequence>MAMGKLHKDVGLLIVQSAEDAERSDSQVIKDISVKTKEILANLAALADQCEDSKVTLESLKLHHFPPATENFLFHLAAAEQLLRI</sequence>
<proteinExistence type="predicted"/>
<dbReference type="PANTHER" id="PTHR28544">
    <property type="entry name" value="PROTEIN FAM45A-RELATED"/>
    <property type="match status" value="1"/>
</dbReference>
<organism evidence="2 3">
    <name type="scientific">Dissostichus eleginoides</name>
    <name type="common">Patagonian toothfish</name>
    <name type="synonym">Dissostichus amissus</name>
    <dbReference type="NCBI Taxonomy" id="100907"/>
    <lineage>
        <taxon>Eukaryota</taxon>
        <taxon>Metazoa</taxon>
        <taxon>Chordata</taxon>
        <taxon>Craniata</taxon>
        <taxon>Vertebrata</taxon>
        <taxon>Euteleostomi</taxon>
        <taxon>Actinopterygii</taxon>
        <taxon>Neopterygii</taxon>
        <taxon>Teleostei</taxon>
        <taxon>Neoteleostei</taxon>
        <taxon>Acanthomorphata</taxon>
        <taxon>Eupercaria</taxon>
        <taxon>Perciformes</taxon>
        <taxon>Notothenioidei</taxon>
        <taxon>Nototheniidae</taxon>
        <taxon>Dissostichus</taxon>
    </lineage>
</organism>
<dbReference type="Proteomes" id="UP001228049">
    <property type="component" value="Unassembled WGS sequence"/>
</dbReference>
<dbReference type="GO" id="GO:0005770">
    <property type="term" value="C:late endosome"/>
    <property type="evidence" value="ECO:0007669"/>
    <property type="project" value="TreeGrafter"/>
</dbReference>
<dbReference type="InterPro" id="IPR042431">
    <property type="entry name" value="FAM45"/>
</dbReference>
<dbReference type="GO" id="GO:0031267">
    <property type="term" value="F:small GTPase binding"/>
    <property type="evidence" value="ECO:0007669"/>
    <property type="project" value="TreeGrafter"/>
</dbReference>
<reference evidence="2" key="1">
    <citation type="submission" date="2023-04" db="EMBL/GenBank/DDBJ databases">
        <title>Chromosome-level genome of Chaenocephalus aceratus.</title>
        <authorList>
            <person name="Park H."/>
        </authorList>
    </citation>
    <scope>NUCLEOTIDE SEQUENCE</scope>
    <source>
        <strain evidence="2">DE</strain>
        <tissue evidence="2">Muscle</tissue>
    </source>
</reference>
<name>A0AAD9CN98_DISEL</name>
<dbReference type="PANTHER" id="PTHR28544:SF1">
    <property type="entry name" value="DENN DOMAIN-CONTAINING PROTEIN 10-RELATED"/>
    <property type="match status" value="1"/>
</dbReference>
<dbReference type="AlphaFoldDB" id="A0AAD9CN98"/>
<evidence type="ECO:0000256" key="1">
    <source>
        <dbReference type="ARBA" id="ARBA00022658"/>
    </source>
</evidence>